<keyword evidence="3" id="KW-1185">Reference proteome</keyword>
<name>A0A7J7S283_MYOMY</name>
<accession>A0A7J7S283</accession>
<protein>
    <submittedName>
        <fullName evidence="2">Uncharacterized protein</fullName>
    </submittedName>
</protein>
<evidence type="ECO:0000256" key="1">
    <source>
        <dbReference type="SAM" id="MobiDB-lite"/>
    </source>
</evidence>
<organism evidence="2 3">
    <name type="scientific">Myotis myotis</name>
    <name type="common">Greater mouse-eared bat</name>
    <name type="synonym">Vespertilio myotis</name>
    <dbReference type="NCBI Taxonomy" id="51298"/>
    <lineage>
        <taxon>Eukaryota</taxon>
        <taxon>Metazoa</taxon>
        <taxon>Chordata</taxon>
        <taxon>Craniata</taxon>
        <taxon>Vertebrata</taxon>
        <taxon>Euteleostomi</taxon>
        <taxon>Mammalia</taxon>
        <taxon>Eutheria</taxon>
        <taxon>Laurasiatheria</taxon>
        <taxon>Chiroptera</taxon>
        <taxon>Yangochiroptera</taxon>
        <taxon>Vespertilionidae</taxon>
        <taxon>Myotis</taxon>
    </lineage>
</organism>
<gene>
    <name evidence="2" type="ORF">mMyoMyo1_010104</name>
</gene>
<reference evidence="2 3" key="1">
    <citation type="journal article" date="2020" name="Nature">
        <title>Six reference-quality genomes reveal evolution of bat adaptations.</title>
        <authorList>
            <person name="Jebb D."/>
            <person name="Huang Z."/>
            <person name="Pippel M."/>
            <person name="Hughes G.M."/>
            <person name="Lavrichenko K."/>
            <person name="Devanna P."/>
            <person name="Winkler S."/>
            <person name="Jermiin L.S."/>
            <person name="Skirmuntt E.C."/>
            <person name="Katzourakis A."/>
            <person name="Burkitt-Gray L."/>
            <person name="Ray D.A."/>
            <person name="Sullivan K.A.M."/>
            <person name="Roscito J.G."/>
            <person name="Kirilenko B.M."/>
            <person name="Davalos L.M."/>
            <person name="Corthals A.P."/>
            <person name="Power M.L."/>
            <person name="Jones G."/>
            <person name="Ransome R.D."/>
            <person name="Dechmann D.K.N."/>
            <person name="Locatelli A.G."/>
            <person name="Puechmaille S.J."/>
            <person name="Fedrigo O."/>
            <person name="Jarvis E.D."/>
            <person name="Hiller M."/>
            <person name="Vernes S.C."/>
            <person name="Myers E.W."/>
            <person name="Teeling E.C."/>
        </authorList>
    </citation>
    <scope>NUCLEOTIDE SEQUENCE [LARGE SCALE GENOMIC DNA]</scope>
    <source>
        <strain evidence="2">MMyoMyo1</strain>
        <tissue evidence="2">Flight muscle</tissue>
    </source>
</reference>
<dbReference type="Proteomes" id="UP000527355">
    <property type="component" value="Unassembled WGS sequence"/>
</dbReference>
<evidence type="ECO:0000313" key="3">
    <source>
        <dbReference type="Proteomes" id="UP000527355"/>
    </source>
</evidence>
<sequence>MVARSRPAGIGRDSGARWGDSLVLAPASYFQKLSFLELESPDPLPIPFLVGSRLGSFTAASSPSGRGAHWSHEEPVPESRRRHESKQNQRGTPADTRRGAIQIPLQGRTCYSAVRVWSAAGLQL</sequence>
<proteinExistence type="predicted"/>
<dbReference type="EMBL" id="JABWUV010000020">
    <property type="protein sequence ID" value="KAF6282468.1"/>
    <property type="molecule type" value="Genomic_DNA"/>
</dbReference>
<comment type="caution">
    <text evidence="2">The sequence shown here is derived from an EMBL/GenBank/DDBJ whole genome shotgun (WGS) entry which is preliminary data.</text>
</comment>
<feature type="region of interest" description="Disordered" evidence="1">
    <location>
        <begin position="59"/>
        <end position="101"/>
    </location>
</feature>
<dbReference type="AlphaFoldDB" id="A0A7J7S283"/>
<evidence type="ECO:0000313" key="2">
    <source>
        <dbReference type="EMBL" id="KAF6282468.1"/>
    </source>
</evidence>
<feature type="compositionally biased region" description="Basic and acidic residues" evidence="1">
    <location>
        <begin position="70"/>
        <end position="87"/>
    </location>
</feature>